<gene>
    <name evidence="5" type="ORF">G9403_02465</name>
</gene>
<dbReference type="SMART" id="SM00342">
    <property type="entry name" value="HTH_ARAC"/>
    <property type="match status" value="1"/>
</dbReference>
<dbReference type="Pfam" id="PF12833">
    <property type="entry name" value="HTH_18"/>
    <property type="match status" value="1"/>
</dbReference>
<dbReference type="AlphaFoldDB" id="A0ABD4XHI0"/>
<evidence type="ECO:0000256" key="2">
    <source>
        <dbReference type="ARBA" id="ARBA00023125"/>
    </source>
</evidence>
<dbReference type="PROSITE" id="PS01124">
    <property type="entry name" value="HTH_ARAC_FAMILY_2"/>
    <property type="match status" value="1"/>
</dbReference>
<reference evidence="5 6" key="1">
    <citation type="submission" date="2020-03" db="EMBL/GenBank/DDBJ databases">
        <title>Comparative genomics of Weissella paramesenteroides.</title>
        <authorList>
            <person name="Kant R."/>
            <person name="Takala T."/>
            <person name="Saris P."/>
        </authorList>
    </citation>
    <scope>NUCLEOTIDE SEQUENCE [LARGE SCALE GENOMIC DNA]</scope>
    <source>
        <strain evidence="5 6">SJ27-4</strain>
    </source>
</reference>
<protein>
    <submittedName>
        <fullName evidence="5">AraC family transcriptional regulator</fullName>
    </submittedName>
</protein>
<evidence type="ECO:0000256" key="1">
    <source>
        <dbReference type="ARBA" id="ARBA00023015"/>
    </source>
</evidence>
<evidence type="ECO:0000256" key="3">
    <source>
        <dbReference type="ARBA" id="ARBA00023163"/>
    </source>
</evidence>
<dbReference type="InterPro" id="IPR013096">
    <property type="entry name" value="Cupin_2"/>
</dbReference>
<feature type="domain" description="HTH araC/xylS-type" evidence="4">
    <location>
        <begin position="175"/>
        <end position="273"/>
    </location>
</feature>
<dbReference type="SUPFAM" id="SSF46689">
    <property type="entry name" value="Homeodomain-like"/>
    <property type="match status" value="1"/>
</dbReference>
<dbReference type="EMBL" id="JAANXN010000003">
    <property type="protein sequence ID" value="MDF8370527.1"/>
    <property type="molecule type" value="Genomic_DNA"/>
</dbReference>
<dbReference type="InterPro" id="IPR011051">
    <property type="entry name" value="RmlC_Cupin_sf"/>
</dbReference>
<dbReference type="RefSeq" id="WP_277361975.1">
    <property type="nucleotide sequence ID" value="NZ_JAANXN010000003.1"/>
</dbReference>
<name>A0ABD4XHI0_WEIPA</name>
<dbReference type="PANTHER" id="PTHR43280">
    <property type="entry name" value="ARAC-FAMILY TRANSCRIPTIONAL REGULATOR"/>
    <property type="match status" value="1"/>
</dbReference>
<dbReference type="InterPro" id="IPR014710">
    <property type="entry name" value="RmlC-like_jellyroll"/>
</dbReference>
<dbReference type="InterPro" id="IPR018060">
    <property type="entry name" value="HTH_AraC"/>
</dbReference>
<sequence length="274" mass="32034">MSMKQSKHEIITDNADVGVRVFLSDEAAGFKPVHWHVHIEIVIVLEGQVTFYYDGNSITLFENQFIVIGSGIIHSSKNSENKSLVLQIPIEYLNRFWTNSDQLVFEVPNVNKQSEDKVYEDVVNMLLKMTRVYEYKQAGYLLQFSGLLMLTMYELITNYAVLKSNEKIVEDNRLKEIFADIHENYREKLTVSSLAQKYHYHPDYLSRYFKQQSGISLKRYVYGVRLNFVHHEVLTTNKTIQDIFHDNGITNIKLGTQLFKEQYGLTPFQLRKQS</sequence>
<dbReference type="Gene3D" id="2.60.120.10">
    <property type="entry name" value="Jelly Rolls"/>
    <property type="match status" value="1"/>
</dbReference>
<dbReference type="SUPFAM" id="SSF51182">
    <property type="entry name" value="RmlC-like cupins"/>
    <property type="match status" value="1"/>
</dbReference>
<dbReference type="Pfam" id="PF07883">
    <property type="entry name" value="Cupin_2"/>
    <property type="match status" value="1"/>
</dbReference>
<evidence type="ECO:0000259" key="4">
    <source>
        <dbReference type="PROSITE" id="PS01124"/>
    </source>
</evidence>
<dbReference type="Gene3D" id="1.10.10.60">
    <property type="entry name" value="Homeodomain-like"/>
    <property type="match status" value="2"/>
</dbReference>
<dbReference type="CDD" id="cd02208">
    <property type="entry name" value="cupin_RmlC-like"/>
    <property type="match status" value="1"/>
</dbReference>
<dbReference type="GO" id="GO:0003677">
    <property type="term" value="F:DNA binding"/>
    <property type="evidence" value="ECO:0007669"/>
    <property type="project" value="UniProtKB-KW"/>
</dbReference>
<evidence type="ECO:0000313" key="6">
    <source>
        <dbReference type="Proteomes" id="UP001215461"/>
    </source>
</evidence>
<proteinExistence type="predicted"/>
<organism evidence="5 6">
    <name type="scientific">Weissella paramesenteroides</name>
    <name type="common">Leuconostoc paramesenteroides</name>
    <dbReference type="NCBI Taxonomy" id="1249"/>
    <lineage>
        <taxon>Bacteria</taxon>
        <taxon>Bacillati</taxon>
        <taxon>Bacillota</taxon>
        <taxon>Bacilli</taxon>
        <taxon>Lactobacillales</taxon>
        <taxon>Lactobacillaceae</taxon>
        <taxon>Weissella</taxon>
    </lineage>
</organism>
<dbReference type="Proteomes" id="UP001215461">
    <property type="component" value="Unassembled WGS sequence"/>
</dbReference>
<dbReference type="PANTHER" id="PTHR43280:SF2">
    <property type="entry name" value="HTH-TYPE TRANSCRIPTIONAL REGULATOR EXSA"/>
    <property type="match status" value="1"/>
</dbReference>
<dbReference type="InterPro" id="IPR009057">
    <property type="entry name" value="Homeodomain-like_sf"/>
</dbReference>
<keyword evidence="1" id="KW-0805">Transcription regulation</keyword>
<keyword evidence="2" id="KW-0238">DNA-binding</keyword>
<comment type="caution">
    <text evidence="5">The sequence shown here is derived from an EMBL/GenBank/DDBJ whole genome shotgun (WGS) entry which is preliminary data.</text>
</comment>
<accession>A0ABD4XHI0</accession>
<evidence type="ECO:0000313" key="5">
    <source>
        <dbReference type="EMBL" id="MDF8370527.1"/>
    </source>
</evidence>
<keyword evidence="3" id="KW-0804">Transcription</keyword>